<comment type="caution">
    <text evidence="3">The sequence shown here is derived from an EMBL/GenBank/DDBJ whole genome shotgun (WGS) entry which is preliminary data.</text>
</comment>
<keyword evidence="4" id="KW-1185">Reference proteome</keyword>
<dbReference type="SUPFAM" id="SSF55120">
    <property type="entry name" value="Pseudouridine synthase"/>
    <property type="match status" value="1"/>
</dbReference>
<dbReference type="Gene3D" id="3.30.2350.10">
    <property type="entry name" value="Pseudouridine synthase"/>
    <property type="match status" value="1"/>
</dbReference>
<dbReference type="PANTHER" id="PTHR21600:SF89">
    <property type="entry name" value="RIBOSOMAL LARGE SUBUNIT PSEUDOURIDINE SYNTHASE A"/>
    <property type="match status" value="1"/>
</dbReference>
<dbReference type="GO" id="GO:0140098">
    <property type="term" value="F:catalytic activity, acting on RNA"/>
    <property type="evidence" value="ECO:0007669"/>
    <property type="project" value="UniProtKB-ARBA"/>
</dbReference>
<dbReference type="InterPro" id="IPR006224">
    <property type="entry name" value="PsdUridine_synth_RluA-like_CS"/>
</dbReference>
<evidence type="ECO:0000313" key="3">
    <source>
        <dbReference type="EMBL" id="MCW3788693.1"/>
    </source>
</evidence>
<dbReference type="InterPro" id="IPR006145">
    <property type="entry name" value="PsdUridine_synth_RsuA/RluA"/>
</dbReference>
<dbReference type="InterPro" id="IPR020103">
    <property type="entry name" value="PsdUridine_synth_cat_dom_sf"/>
</dbReference>
<protein>
    <submittedName>
        <fullName evidence="3">RluA family pseudouridine synthase</fullName>
    </submittedName>
</protein>
<dbReference type="EMBL" id="JAPDPJ010000062">
    <property type="protein sequence ID" value="MCW3788693.1"/>
    <property type="molecule type" value="Genomic_DNA"/>
</dbReference>
<dbReference type="InterPro" id="IPR050188">
    <property type="entry name" value="RluA_PseudoU_synthase"/>
</dbReference>
<feature type="domain" description="Pseudouridine synthase RsuA/RluA-like" evidence="2">
    <location>
        <begin position="371"/>
        <end position="518"/>
    </location>
</feature>
<feature type="coiled-coil region" evidence="1">
    <location>
        <begin position="214"/>
        <end position="241"/>
    </location>
</feature>
<proteinExistence type="predicted"/>
<evidence type="ECO:0000256" key="1">
    <source>
        <dbReference type="SAM" id="Coils"/>
    </source>
</evidence>
<gene>
    <name evidence="3" type="ORF">OM075_19645</name>
</gene>
<dbReference type="PANTHER" id="PTHR21600">
    <property type="entry name" value="MITOCHONDRIAL RNA PSEUDOURIDINE SYNTHASE"/>
    <property type="match status" value="1"/>
</dbReference>
<evidence type="ECO:0000313" key="4">
    <source>
        <dbReference type="Proteomes" id="UP001209229"/>
    </source>
</evidence>
<sequence>MEAKHHTSDKYFTRFKTSIEAISLPDKFTYPFYYEPHELSLIASKELQQHLLTQKDWIHDFGIDHFVEGTNIGKMFGVLVVQNDQNEIGYLSAFSGKLAGTNTLPGFVPPIYDLLDENGFFKPEEDNISLINQQIKELEESEEFRQVNNNYSSGIKSSQKELEDYRSFMKVEKKNRKIKRNELEQSLSSEEFENLKEELKQESLKHQYDFKMLKKEWEEKLEKLKSELDFFKTKIHHLKEERKTRSAALQQKLFDQYQFLNYHGQTQSLCNIFAPTTQQIPPAGAGDCAAPKLLQYAYQNNLKPIALAEFWWGQSPKSEIRKHGYFYPSCKSKCEPILGHMLQGLDVDENPIKSPTINQKELETVFEDEYILVINKPAEFLSVPGKETEDSVYLRIKNKYPEATGPLLVHRLDMSTSGLIMIAKDKDVHKALQKQFLERSVQKRYIALLDGIIKEESGFIELPLRVDLDDRPRQLVCYDYGKPAKTKFQVIDRTNGKTKVHFFPITGRTHQLRVHAAHPKGLNTPIVGDDLYGKKSNRLHLHAEYLEFTHPILNKRIKVKVPADF</sequence>
<dbReference type="Pfam" id="PF00849">
    <property type="entry name" value="PseudoU_synth_2"/>
    <property type="match status" value="1"/>
</dbReference>
<dbReference type="RefSeq" id="WP_301192250.1">
    <property type="nucleotide sequence ID" value="NZ_JAPDPJ010000062.1"/>
</dbReference>
<accession>A0AAE3M7U3</accession>
<evidence type="ECO:0000259" key="2">
    <source>
        <dbReference type="Pfam" id="PF00849"/>
    </source>
</evidence>
<dbReference type="AlphaFoldDB" id="A0AAE3M7U3"/>
<dbReference type="GO" id="GO:0000455">
    <property type="term" value="P:enzyme-directed rRNA pseudouridine synthesis"/>
    <property type="evidence" value="ECO:0007669"/>
    <property type="project" value="TreeGrafter"/>
</dbReference>
<name>A0AAE3M7U3_9BACT</name>
<dbReference type="CDD" id="cd02869">
    <property type="entry name" value="PseudoU_synth_RluA_like"/>
    <property type="match status" value="1"/>
</dbReference>
<organism evidence="3 4">
    <name type="scientific">Plebeiibacterium sediminum</name>
    <dbReference type="NCBI Taxonomy" id="2992112"/>
    <lineage>
        <taxon>Bacteria</taxon>
        <taxon>Pseudomonadati</taxon>
        <taxon>Bacteroidota</taxon>
        <taxon>Bacteroidia</taxon>
        <taxon>Marinilabiliales</taxon>
        <taxon>Marinilabiliaceae</taxon>
        <taxon>Plebeiibacterium</taxon>
    </lineage>
</organism>
<reference evidence="3" key="1">
    <citation type="submission" date="2022-10" db="EMBL/GenBank/DDBJ databases">
        <authorList>
            <person name="Yu W.X."/>
        </authorList>
    </citation>
    <scope>NUCLEOTIDE SEQUENCE</scope>
    <source>
        <strain evidence="3">AAT</strain>
    </source>
</reference>
<dbReference type="GO" id="GO:0003723">
    <property type="term" value="F:RNA binding"/>
    <property type="evidence" value="ECO:0007669"/>
    <property type="project" value="InterPro"/>
</dbReference>
<keyword evidence="1" id="KW-0175">Coiled coil</keyword>
<dbReference type="PROSITE" id="PS01129">
    <property type="entry name" value="PSI_RLU"/>
    <property type="match status" value="1"/>
</dbReference>
<dbReference type="Proteomes" id="UP001209229">
    <property type="component" value="Unassembled WGS sequence"/>
</dbReference>
<dbReference type="GO" id="GO:0009982">
    <property type="term" value="F:pseudouridine synthase activity"/>
    <property type="evidence" value="ECO:0007669"/>
    <property type="project" value="InterPro"/>
</dbReference>